<reference evidence="3" key="4">
    <citation type="submission" date="2023-01" db="EMBL/GenBank/DDBJ databases">
        <title>Draft genome sequence of Methylobacterium oxalidis strain NBRC 107715.</title>
        <authorList>
            <person name="Sun Q."/>
            <person name="Mori K."/>
        </authorList>
    </citation>
    <scope>NUCLEOTIDE SEQUENCE</scope>
    <source>
        <strain evidence="3">NBRC 107715</strain>
    </source>
</reference>
<evidence type="ECO:0000313" key="3">
    <source>
        <dbReference type="EMBL" id="GLS62541.1"/>
    </source>
</evidence>
<feature type="signal peptide" evidence="1">
    <location>
        <begin position="1"/>
        <end position="24"/>
    </location>
</feature>
<keyword evidence="5" id="KW-1185">Reference proteome</keyword>
<reference evidence="5" key="2">
    <citation type="journal article" date="2019" name="Int. J. Syst. Evol. Microbiol.">
        <title>The Global Catalogue of Microorganisms (GCM) 10K type strain sequencing project: providing services to taxonomists for standard genome sequencing and annotation.</title>
        <authorList>
            <consortium name="The Broad Institute Genomics Platform"/>
            <consortium name="The Broad Institute Genome Sequencing Center for Infectious Disease"/>
            <person name="Wu L."/>
            <person name="Ma J."/>
        </authorList>
    </citation>
    <scope>NUCLEOTIDE SEQUENCE [LARGE SCALE GENOMIC DNA]</scope>
    <source>
        <strain evidence="5">NBRC 107715</strain>
    </source>
</reference>
<dbReference type="EMBL" id="BJZU01000063">
    <property type="protein sequence ID" value="GEP05167.1"/>
    <property type="molecule type" value="Genomic_DNA"/>
</dbReference>
<dbReference type="Proteomes" id="UP000321960">
    <property type="component" value="Unassembled WGS sequence"/>
</dbReference>
<protein>
    <submittedName>
        <fullName evidence="2">Uncharacterized protein</fullName>
    </submittedName>
</protein>
<reference evidence="3" key="1">
    <citation type="journal article" date="2014" name="Int. J. Syst. Evol. Microbiol.">
        <title>Complete genome of a new Firmicutes species belonging to the dominant human colonic microbiota ('Ruminococcus bicirculans') reveals two chromosomes and a selective capacity to utilize plant glucans.</title>
        <authorList>
            <consortium name="NISC Comparative Sequencing Program"/>
            <person name="Wegmann U."/>
            <person name="Louis P."/>
            <person name="Goesmann A."/>
            <person name="Henrissat B."/>
            <person name="Duncan S.H."/>
            <person name="Flint H.J."/>
        </authorList>
    </citation>
    <scope>NUCLEOTIDE SEQUENCE</scope>
    <source>
        <strain evidence="3">NBRC 107715</strain>
    </source>
</reference>
<evidence type="ECO:0000313" key="4">
    <source>
        <dbReference type="Proteomes" id="UP000321960"/>
    </source>
</evidence>
<organism evidence="2 4">
    <name type="scientific">Methylobacterium oxalidis</name>
    <dbReference type="NCBI Taxonomy" id="944322"/>
    <lineage>
        <taxon>Bacteria</taxon>
        <taxon>Pseudomonadati</taxon>
        <taxon>Pseudomonadota</taxon>
        <taxon>Alphaproteobacteria</taxon>
        <taxon>Hyphomicrobiales</taxon>
        <taxon>Methylobacteriaceae</taxon>
        <taxon>Methylobacterium</taxon>
    </lineage>
</organism>
<feature type="chain" id="PRO_5021756650" evidence="1">
    <location>
        <begin position="25"/>
        <end position="125"/>
    </location>
</feature>
<reference evidence="2 4" key="3">
    <citation type="submission" date="2019-07" db="EMBL/GenBank/DDBJ databases">
        <title>Whole genome shotgun sequence of Methylobacterium oxalidis NBRC 107715.</title>
        <authorList>
            <person name="Hosoyama A."/>
            <person name="Uohara A."/>
            <person name="Ohji S."/>
            <person name="Ichikawa N."/>
        </authorList>
    </citation>
    <scope>NUCLEOTIDE SEQUENCE [LARGE SCALE GENOMIC DNA]</scope>
    <source>
        <strain evidence="2 4">NBRC 107715</strain>
    </source>
</reference>
<dbReference type="RefSeq" id="WP_238179141.1">
    <property type="nucleotide sequence ID" value="NZ_BJZU01000063.1"/>
</dbReference>
<comment type="caution">
    <text evidence="2">The sequence shown here is derived from an EMBL/GenBank/DDBJ whole genome shotgun (WGS) entry which is preliminary data.</text>
</comment>
<gene>
    <name evidence="3" type="ORF">GCM10007888_09220</name>
    <name evidence="2" type="ORF">MOX02_32050</name>
</gene>
<evidence type="ECO:0000313" key="5">
    <source>
        <dbReference type="Proteomes" id="UP001156856"/>
    </source>
</evidence>
<name>A0A512J594_9HYPH</name>
<dbReference type="EMBL" id="BSPK01000015">
    <property type="protein sequence ID" value="GLS62541.1"/>
    <property type="molecule type" value="Genomic_DNA"/>
</dbReference>
<sequence>MNTSTRITTALALALGLAASPSLAQTFDSDSATYNRDGTLNVWGAHIDPVGPRGGLIGGVGGVVGGVTGAVGGVVGGTVGAAGDIVTGTLAPRRLDAPARYGSADRLDRPVSDYGRGAGPAYTAY</sequence>
<evidence type="ECO:0000313" key="2">
    <source>
        <dbReference type="EMBL" id="GEP05167.1"/>
    </source>
</evidence>
<proteinExistence type="predicted"/>
<dbReference type="AlphaFoldDB" id="A0A512J594"/>
<keyword evidence="1" id="KW-0732">Signal</keyword>
<evidence type="ECO:0000256" key="1">
    <source>
        <dbReference type="SAM" id="SignalP"/>
    </source>
</evidence>
<dbReference type="Proteomes" id="UP001156856">
    <property type="component" value="Unassembled WGS sequence"/>
</dbReference>
<accession>A0A512J594</accession>